<evidence type="ECO:0000256" key="11">
    <source>
        <dbReference type="RuleBase" id="RU004136"/>
    </source>
</evidence>
<evidence type="ECO:0000256" key="5">
    <source>
        <dbReference type="ARBA" id="ARBA00022840"/>
    </source>
</evidence>
<evidence type="ECO:0000256" key="8">
    <source>
        <dbReference type="ARBA" id="ARBA00023306"/>
    </source>
</evidence>
<dbReference type="GO" id="GO:0051301">
    <property type="term" value="P:cell division"/>
    <property type="evidence" value="ECO:0007669"/>
    <property type="project" value="UniProtKB-KW"/>
</dbReference>
<keyword evidence="16" id="KW-1185">Reference proteome</keyword>
<dbReference type="InterPro" id="IPR005863">
    <property type="entry name" value="UDP-N-AcMur_synth"/>
</dbReference>
<dbReference type="Gene3D" id="3.40.1190.10">
    <property type="entry name" value="Mur-like, catalytic domain"/>
    <property type="match status" value="1"/>
</dbReference>
<dbReference type="GO" id="GO:0071555">
    <property type="term" value="P:cell wall organization"/>
    <property type="evidence" value="ECO:0007669"/>
    <property type="project" value="UniProtKB-KW"/>
</dbReference>
<dbReference type="EC" id="6.3.2.10" evidence="10 11"/>
<dbReference type="InterPro" id="IPR004101">
    <property type="entry name" value="Mur_ligase_C"/>
</dbReference>
<evidence type="ECO:0000256" key="7">
    <source>
        <dbReference type="ARBA" id="ARBA00022984"/>
    </source>
</evidence>
<dbReference type="GO" id="GO:0005737">
    <property type="term" value="C:cytoplasm"/>
    <property type="evidence" value="ECO:0007669"/>
    <property type="project" value="UniProtKB-SubCell"/>
</dbReference>
<dbReference type="InterPro" id="IPR035911">
    <property type="entry name" value="MurE/MurF_N"/>
</dbReference>
<dbReference type="InterPro" id="IPR051046">
    <property type="entry name" value="MurCDEF_CellWall_CoF430Synth"/>
</dbReference>
<dbReference type="InterPro" id="IPR013221">
    <property type="entry name" value="Mur_ligase_cen"/>
</dbReference>
<dbReference type="Pfam" id="PF08245">
    <property type="entry name" value="Mur_ligase_M"/>
    <property type="match status" value="1"/>
</dbReference>
<keyword evidence="4 10" id="KW-0547">Nucleotide-binding</keyword>
<evidence type="ECO:0000259" key="13">
    <source>
        <dbReference type="Pfam" id="PF02875"/>
    </source>
</evidence>
<reference evidence="15" key="1">
    <citation type="submission" date="2022-07" db="EMBL/GenBank/DDBJ databases">
        <title>Ectorhizobium quercum gen.nov., sp. nov.</title>
        <authorList>
            <person name="Ma T."/>
            <person name="Li Y."/>
        </authorList>
    </citation>
    <scope>NUCLEOTIDE SEQUENCE</scope>
    <source>
        <strain evidence="15">BDR2-2</strain>
    </source>
</reference>
<dbReference type="PANTHER" id="PTHR43024:SF1">
    <property type="entry name" value="UDP-N-ACETYLMURAMOYL-TRIPEPTIDE--D-ALANYL-D-ALANINE LIGASE"/>
    <property type="match status" value="1"/>
</dbReference>
<keyword evidence="3 10" id="KW-0132">Cell division</keyword>
<comment type="caution">
    <text evidence="15">The sequence shown here is derived from an EMBL/GenBank/DDBJ whole genome shotgun (WGS) entry which is preliminary data.</text>
</comment>
<evidence type="ECO:0000256" key="10">
    <source>
        <dbReference type="HAMAP-Rule" id="MF_02019"/>
    </source>
</evidence>
<dbReference type="GO" id="GO:0047480">
    <property type="term" value="F:UDP-N-acetylmuramoyl-tripeptide-D-alanyl-D-alanine ligase activity"/>
    <property type="evidence" value="ECO:0007669"/>
    <property type="project" value="UniProtKB-UniRule"/>
</dbReference>
<keyword evidence="5 10" id="KW-0067">ATP-binding</keyword>
<dbReference type="InterPro" id="IPR036565">
    <property type="entry name" value="Mur-like_cat_sf"/>
</dbReference>
<evidence type="ECO:0000256" key="4">
    <source>
        <dbReference type="ARBA" id="ARBA00022741"/>
    </source>
</evidence>
<evidence type="ECO:0000313" key="15">
    <source>
        <dbReference type="EMBL" id="MCX8996469.1"/>
    </source>
</evidence>
<dbReference type="NCBIfam" id="TIGR01143">
    <property type="entry name" value="murF"/>
    <property type="match status" value="1"/>
</dbReference>
<proteinExistence type="inferred from homology"/>
<comment type="similarity">
    <text evidence="10">Belongs to the MurCDEF family. MurF subfamily.</text>
</comment>
<feature type="domain" description="Mur ligase C-terminal" evidence="13">
    <location>
        <begin position="333"/>
        <end position="452"/>
    </location>
</feature>
<dbReference type="PANTHER" id="PTHR43024">
    <property type="entry name" value="UDP-N-ACETYLMURAMOYL-TRIPEPTIDE--D-ALANYL-D-ALANINE LIGASE"/>
    <property type="match status" value="1"/>
</dbReference>
<dbReference type="NCBIfam" id="NF010693">
    <property type="entry name" value="PRK14093.1"/>
    <property type="match status" value="1"/>
</dbReference>
<dbReference type="AlphaFoldDB" id="A0AAE3MWZ7"/>
<accession>A0AAE3MWZ7</accession>
<evidence type="ECO:0000259" key="12">
    <source>
        <dbReference type="Pfam" id="PF01225"/>
    </source>
</evidence>
<evidence type="ECO:0000256" key="6">
    <source>
        <dbReference type="ARBA" id="ARBA00022960"/>
    </source>
</evidence>
<evidence type="ECO:0000256" key="2">
    <source>
        <dbReference type="ARBA" id="ARBA00022598"/>
    </source>
</evidence>
<keyword evidence="2 10" id="KW-0436">Ligase</keyword>
<dbReference type="SUPFAM" id="SSF53244">
    <property type="entry name" value="MurD-like peptide ligases, peptide-binding domain"/>
    <property type="match status" value="1"/>
</dbReference>
<dbReference type="Gene3D" id="3.90.190.20">
    <property type="entry name" value="Mur ligase, C-terminal domain"/>
    <property type="match status" value="1"/>
</dbReference>
<dbReference type="Pfam" id="PF01225">
    <property type="entry name" value="Mur_ligase"/>
    <property type="match status" value="1"/>
</dbReference>
<dbReference type="Proteomes" id="UP001208771">
    <property type="component" value="Unassembled WGS sequence"/>
</dbReference>
<comment type="subcellular location">
    <subcellularLocation>
        <location evidence="10 11">Cytoplasm</location>
    </subcellularLocation>
</comment>
<dbReference type="InterPro" id="IPR036615">
    <property type="entry name" value="Mur_ligase_C_dom_sf"/>
</dbReference>
<dbReference type="RefSeq" id="WP_306410258.1">
    <property type="nucleotide sequence ID" value="NZ_JANFPI010000002.1"/>
</dbReference>
<dbReference type="GO" id="GO:0005524">
    <property type="term" value="F:ATP binding"/>
    <property type="evidence" value="ECO:0007669"/>
    <property type="project" value="UniProtKB-UniRule"/>
</dbReference>
<sequence length="491" mass="51099">MDDFLWTSEELVTAMAGRPLGSLPGGVTGISIDSRSVKPGDAFFAIRGERVDGHDFAGVAMANGAALIVVAEAKLPALGRLTCAKIVVEDVLAALERLGVAARKRSQATVLAVTGSVGKTTTKEMLRGLLAPSGEVHAAVASFNNHWGVPLTLARMPVSARYGVFEIGMNHPGEIRPLVKMVEPHVAIVTTIAPAHLGNFASIEEIAAAKAEIFEGVLPGGAALINRDNPEFEQLEEAARAAGVTRIFPFGQHVQAHYRMEDFHGEADRSAFTFIAGVERFAAEIGAPGRHVAENAVAALGAVQQAEADLDAAIDALALFGGVKGRGERHRRRIGDGAFMLIDESYNANPASMRAAIAVLAAAETGGEGRRIAVLGDMLEMGAHSDAVHADLAGPLLAAGISHVWLAGPAMAHLRDALPESVSVEYREKTGDLASFVAQSVLPGDAVMVKSSLGLGFGKIVAALLDKFPPLADTQADTAAPHVADDGQGTP</sequence>
<keyword evidence="1 10" id="KW-0963">Cytoplasm</keyword>
<evidence type="ECO:0000256" key="9">
    <source>
        <dbReference type="ARBA" id="ARBA00023316"/>
    </source>
</evidence>
<evidence type="ECO:0000256" key="3">
    <source>
        <dbReference type="ARBA" id="ARBA00022618"/>
    </source>
</evidence>
<dbReference type="EMBL" id="JANFPI010000002">
    <property type="protein sequence ID" value="MCX8996469.1"/>
    <property type="molecule type" value="Genomic_DNA"/>
</dbReference>
<organism evidence="15 16">
    <name type="scientific">Ectorhizobium quercum</name>
    <dbReference type="NCBI Taxonomy" id="2965071"/>
    <lineage>
        <taxon>Bacteria</taxon>
        <taxon>Pseudomonadati</taxon>
        <taxon>Pseudomonadota</taxon>
        <taxon>Alphaproteobacteria</taxon>
        <taxon>Hyphomicrobiales</taxon>
        <taxon>Rhizobiaceae</taxon>
        <taxon>Ectorhizobium</taxon>
    </lineage>
</organism>
<feature type="binding site" evidence="10">
    <location>
        <begin position="115"/>
        <end position="121"/>
    </location>
    <ligand>
        <name>ATP</name>
        <dbReference type="ChEBI" id="CHEBI:30616"/>
    </ligand>
</feature>
<keyword evidence="9 10" id="KW-0961">Cell wall biogenesis/degradation</keyword>
<evidence type="ECO:0000256" key="1">
    <source>
        <dbReference type="ARBA" id="ARBA00022490"/>
    </source>
</evidence>
<dbReference type="SUPFAM" id="SSF63418">
    <property type="entry name" value="MurE/MurF N-terminal domain"/>
    <property type="match status" value="1"/>
</dbReference>
<keyword evidence="8 10" id="KW-0131">Cell cycle</keyword>
<dbReference type="Pfam" id="PF02875">
    <property type="entry name" value="Mur_ligase_C"/>
    <property type="match status" value="1"/>
</dbReference>
<protein>
    <recommendedName>
        <fullName evidence="10 11">UDP-N-acetylmuramoyl-tripeptide--D-alanyl-D-alanine ligase</fullName>
        <ecNumber evidence="10 11">6.3.2.10</ecNumber>
    </recommendedName>
    <alternativeName>
        <fullName evidence="10">D-alanyl-D-alanine-adding enzyme</fullName>
    </alternativeName>
</protein>
<dbReference type="InterPro" id="IPR000713">
    <property type="entry name" value="Mur_ligase_N"/>
</dbReference>
<dbReference type="Gene3D" id="3.40.1390.10">
    <property type="entry name" value="MurE/MurF, N-terminal domain"/>
    <property type="match status" value="1"/>
</dbReference>
<dbReference type="SUPFAM" id="SSF53623">
    <property type="entry name" value="MurD-like peptide ligases, catalytic domain"/>
    <property type="match status" value="1"/>
</dbReference>
<dbReference type="GO" id="GO:0008360">
    <property type="term" value="P:regulation of cell shape"/>
    <property type="evidence" value="ECO:0007669"/>
    <property type="project" value="UniProtKB-KW"/>
</dbReference>
<comment type="catalytic activity">
    <reaction evidence="10 11">
        <text>D-alanyl-D-alanine + UDP-N-acetyl-alpha-D-muramoyl-L-alanyl-gamma-D-glutamyl-meso-2,6-diaminopimelate + ATP = UDP-N-acetyl-alpha-D-muramoyl-L-alanyl-gamma-D-glutamyl-meso-2,6-diaminopimeloyl-D-alanyl-D-alanine + ADP + phosphate + H(+)</text>
        <dbReference type="Rhea" id="RHEA:28374"/>
        <dbReference type="ChEBI" id="CHEBI:15378"/>
        <dbReference type="ChEBI" id="CHEBI:30616"/>
        <dbReference type="ChEBI" id="CHEBI:43474"/>
        <dbReference type="ChEBI" id="CHEBI:57822"/>
        <dbReference type="ChEBI" id="CHEBI:61386"/>
        <dbReference type="ChEBI" id="CHEBI:83905"/>
        <dbReference type="ChEBI" id="CHEBI:456216"/>
        <dbReference type="EC" id="6.3.2.10"/>
    </reaction>
</comment>
<keyword evidence="6 10" id="KW-0133">Cell shape</keyword>
<comment type="pathway">
    <text evidence="10 11">Cell wall biogenesis; peptidoglycan biosynthesis.</text>
</comment>
<evidence type="ECO:0000259" key="14">
    <source>
        <dbReference type="Pfam" id="PF08245"/>
    </source>
</evidence>
<dbReference type="HAMAP" id="MF_02019">
    <property type="entry name" value="MurF"/>
    <property type="match status" value="1"/>
</dbReference>
<evidence type="ECO:0000313" key="16">
    <source>
        <dbReference type="Proteomes" id="UP001208771"/>
    </source>
</evidence>
<feature type="domain" description="Mur ligase N-terminal catalytic" evidence="12">
    <location>
        <begin position="27"/>
        <end position="98"/>
    </location>
</feature>
<gene>
    <name evidence="10" type="primary">murF</name>
    <name evidence="15" type="ORF">NOF55_05050</name>
</gene>
<comment type="function">
    <text evidence="10 11">Involved in cell wall formation. Catalyzes the final step in the synthesis of UDP-N-acetylmuramoyl-pentapeptide, the precursor of murein.</text>
</comment>
<name>A0AAE3MWZ7_9HYPH</name>
<feature type="domain" description="Mur ligase central" evidence="14">
    <location>
        <begin position="113"/>
        <end position="302"/>
    </location>
</feature>
<keyword evidence="7 10" id="KW-0573">Peptidoglycan synthesis</keyword>
<dbReference type="GO" id="GO:0009252">
    <property type="term" value="P:peptidoglycan biosynthetic process"/>
    <property type="evidence" value="ECO:0007669"/>
    <property type="project" value="UniProtKB-UniRule"/>
</dbReference>